<evidence type="ECO:0000256" key="1">
    <source>
        <dbReference type="ARBA" id="ARBA00001782"/>
    </source>
</evidence>
<dbReference type="InterPro" id="IPR011060">
    <property type="entry name" value="RibuloseP-bd_barrel"/>
</dbReference>
<feature type="binding site" evidence="10 13">
    <location>
        <position position="43"/>
    </location>
    <ligand>
        <name>a divalent metal cation</name>
        <dbReference type="ChEBI" id="CHEBI:60240"/>
    </ligand>
</feature>
<dbReference type="Proteomes" id="UP000005868">
    <property type="component" value="Chromosome"/>
</dbReference>
<dbReference type="GO" id="GO:0005737">
    <property type="term" value="C:cytoplasm"/>
    <property type="evidence" value="ECO:0007669"/>
    <property type="project" value="UniProtKB-ARBA"/>
</dbReference>
<evidence type="ECO:0000256" key="5">
    <source>
        <dbReference type="ARBA" id="ARBA00001954"/>
    </source>
</evidence>
<dbReference type="PROSITE" id="PS01086">
    <property type="entry name" value="RIBUL_P_3_EPIMER_2"/>
    <property type="match status" value="1"/>
</dbReference>
<evidence type="ECO:0000256" key="4">
    <source>
        <dbReference type="ARBA" id="ARBA00001947"/>
    </source>
</evidence>
<dbReference type="GO" id="GO:0019323">
    <property type="term" value="P:pentose catabolic process"/>
    <property type="evidence" value="ECO:0007669"/>
    <property type="project" value="UniProtKB-UniRule"/>
</dbReference>
<dbReference type="NCBIfam" id="TIGR01163">
    <property type="entry name" value="rpe"/>
    <property type="match status" value="1"/>
</dbReference>
<gene>
    <name evidence="10" type="primary">rpe</name>
    <name evidence="15" type="ordered locus">Tlie_0847</name>
</gene>
<comment type="catalytic activity">
    <reaction evidence="1 10 11">
        <text>D-ribulose 5-phosphate = D-xylulose 5-phosphate</text>
        <dbReference type="Rhea" id="RHEA:13677"/>
        <dbReference type="ChEBI" id="CHEBI:57737"/>
        <dbReference type="ChEBI" id="CHEBI:58121"/>
        <dbReference type="EC" id="5.1.3.1"/>
    </reaction>
</comment>
<dbReference type="PANTHER" id="PTHR11749">
    <property type="entry name" value="RIBULOSE-5-PHOSPHATE-3-EPIMERASE"/>
    <property type="match status" value="1"/>
</dbReference>
<feature type="binding site" evidence="14">
    <location>
        <position position="186"/>
    </location>
    <ligand>
        <name>substrate</name>
    </ligand>
</feature>
<reference evidence="16" key="1">
    <citation type="submission" date="2011-10" db="EMBL/GenBank/DDBJ databases">
        <title>The complete genome of chromosome of Thermovirga lienii DSM 17291.</title>
        <authorList>
            <consortium name="US DOE Joint Genome Institute (JGI-PGF)"/>
            <person name="Lucas S."/>
            <person name="Copeland A."/>
            <person name="Lapidus A."/>
            <person name="Glavina del Rio T."/>
            <person name="Dalin E."/>
            <person name="Tice H."/>
            <person name="Bruce D."/>
            <person name="Goodwin L."/>
            <person name="Pitluck S."/>
            <person name="Peters L."/>
            <person name="Mikhailova N."/>
            <person name="Saunders E."/>
            <person name="Kyrpides N."/>
            <person name="Mavromatis K."/>
            <person name="Ivanova N."/>
            <person name="Last F.I."/>
            <person name="Brettin T."/>
            <person name="Detter J.C."/>
            <person name="Han C."/>
            <person name="Larimer F."/>
            <person name="Land M."/>
            <person name="Hauser L."/>
            <person name="Markowitz V."/>
            <person name="Cheng J.-F."/>
            <person name="Hugenholtz P."/>
            <person name="Woyke T."/>
            <person name="Wu D."/>
            <person name="Spring S."/>
            <person name="Schroeder M."/>
            <person name="Brambilla E.-M."/>
            <person name="Klenk H.-P."/>
            <person name="Eisen J.A."/>
        </authorList>
    </citation>
    <scope>NUCLEOTIDE SEQUENCE [LARGE SCALE GENOMIC DNA]</scope>
    <source>
        <strain evidence="16">ATCC BAA-1197 / DSM 17291 / Cas60314</strain>
    </source>
</reference>
<evidence type="ECO:0000256" key="9">
    <source>
        <dbReference type="ARBA" id="ARBA00023235"/>
    </source>
</evidence>
<dbReference type="CDD" id="cd00429">
    <property type="entry name" value="RPE"/>
    <property type="match status" value="1"/>
</dbReference>
<evidence type="ECO:0000256" key="7">
    <source>
        <dbReference type="ARBA" id="ARBA00013188"/>
    </source>
</evidence>
<comment type="cofactor">
    <cofactor evidence="3">
        <name>Co(2+)</name>
        <dbReference type="ChEBI" id="CHEBI:48828"/>
    </cofactor>
</comment>
<dbReference type="EC" id="5.1.3.1" evidence="7 10"/>
<evidence type="ECO:0000256" key="2">
    <source>
        <dbReference type="ARBA" id="ARBA00001936"/>
    </source>
</evidence>
<evidence type="ECO:0000256" key="14">
    <source>
        <dbReference type="PIRSR" id="PIRSR001461-3"/>
    </source>
</evidence>
<dbReference type="InterPro" id="IPR013785">
    <property type="entry name" value="Aldolase_TIM"/>
</dbReference>
<comment type="cofactor">
    <cofactor evidence="2">
        <name>Mn(2+)</name>
        <dbReference type="ChEBI" id="CHEBI:29035"/>
    </cofactor>
</comment>
<protein>
    <recommendedName>
        <fullName evidence="7 10">Ribulose-phosphate 3-epimerase</fullName>
        <ecNumber evidence="7 10">5.1.3.1</ecNumber>
    </recommendedName>
</protein>
<dbReference type="eggNOG" id="COG0036">
    <property type="taxonomic scope" value="Bacteria"/>
</dbReference>
<dbReference type="OrthoDB" id="1645589at2"/>
<proteinExistence type="inferred from homology"/>
<feature type="binding site" evidence="10 14">
    <location>
        <begin position="151"/>
        <end position="154"/>
    </location>
    <ligand>
        <name>substrate</name>
    </ligand>
</feature>
<keyword evidence="8 10" id="KW-0479">Metal-binding</keyword>
<comment type="cofactor">
    <cofactor evidence="10 13">
        <name>a divalent metal cation</name>
        <dbReference type="ChEBI" id="CHEBI:60240"/>
    </cofactor>
    <text evidence="10 13">Binds 1 divalent metal cation per subunit.</text>
</comment>
<dbReference type="HOGENOM" id="CLU_054856_2_1_0"/>
<dbReference type="NCBIfam" id="NF004076">
    <property type="entry name" value="PRK05581.1-4"/>
    <property type="match status" value="1"/>
</dbReference>
<dbReference type="AlphaFoldDB" id="G7V9N0"/>
<evidence type="ECO:0000256" key="8">
    <source>
        <dbReference type="ARBA" id="ARBA00022723"/>
    </source>
</evidence>
<feature type="active site" description="Proton donor" evidence="10 12">
    <location>
        <position position="184"/>
    </location>
</feature>
<reference evidence="15 16" key="2">
    <citation type="journal article" date="2012" name="Stand. Genomic Sci.">
        <title>Genome sequence of the moderately thermophilic, amino-acid-degrading and sulfur-reducing bacterium Thermovirga lienii type strain (Cas60314(T)).</title>
        <authorList>
            <person name="Goker M."/>
            <person name="Saunders E."/>
            <person name="Lapidus A."/>
            <person name="Nolan M."/>
            <person name="Lucas S."/>
            <person name="Hammon N."/>
            <person name="Deshpande S."/>
            <person name="Cheng J.F."/>
            <person name="Han C."/>
            <person name="Tapia R."/>
            <person name="Goodwin L.A."/>
            <person name="Pitluck S."/>
            <person name="Liolios K."/>
            <person name="Mavromatis K."/>
            <person name="Pagani I."/>
            <person name="Ivanova N."/>
            <person name="Mikhailova N."/>
            <person name="Pati A."/>
            <person name="Chen A."/>
            <person name="Palaniappan K."/>
            <person name="Land M."/>
            <person name="Chang Y.J."/>
            <person name="Jeffries C.D."/>
            <person name="Brambilla E.M."/>
            <person name="Rohde M."/>
            <person name="Spring S."/>
            <person name="Detter J.C."/>
            <person name="Woyke T."/>
            <person name="Bristow J."/>
            <person name="Eisen J.A."/>
            <person name="Markowitz V."/>
            <person name="Hugenholtz P."/>
            <person name="Kyrpides N.C."/>
            <person name="Klenk H.P."/>
        </authorList>
    </citation>
    <scope>NUCLEOTIDE SEQUENCE [LARGE SCALE GENOMIC DNA]</scope>
    <source>
        <strain evidence="16">ATCC BAA-1197 / DSM 17291 / Cas60314</strain>
    </source>
</reference>
<evidence type="ECO:0000256" key="10">
    <source>
        <dbReference type="HAMAP-Rule" id="MF_02227"/>
    </source>
</evidence>
<evidence type="ECO:0000256" key="3">
    <source>
        <dbReference type="ARBA" id="ARBA00001941"/>
    </source>
</evidence>
<comment type="pathway">
    <text evidence="10">Carbohydrate degradation.</text>
</comment>
<dbReference type="SUPFAM" id="SSF51366">
    <property type="entry name" value="Ribulose-phoshate binding barrel"/>
    <property type="match status" value="1"/>
</dbReference>
<dbReference type="InterPro" id="IPR026019">
    <property type="entry name" value="Ribul_P_3_epim"/>
</dbReference>
<keyword evidence="9 10" id="KW-0413">Isomerase</keyword>
<evidence type="ECO:0000313" key="16">
    <source>
        <dbReference type="Proteomes" id="UP000005868"/>
    </source>
</evidence>
<dbReference type="GO" id="GO:0006098">
    <property type="term" value="P:pentose-phosphate shunt"/>
    <property type="evidence" value="ECO:0007669"/>
    <property type="project" value="UniProtKB-UniRule"/>
</dbReference>
<feature type="binding site" evidence="10 14">
    <location>
        <position position="75"/>
    </location>
    <ligand>
        <name>substrate</name>
    </ligand>
</feature>
<feature type="binding site" evidence="10">
    <location>
        <begin position="184"/>
        <end position="186"/>
    </location>
    <ligand>
        <name>substrate</name>
    </ligand>
</feature>
<dbReference type="GO" id="GO:0004750">
    <property type="term" value="F:D-ribulose-phosphate 3-epimerase activity"/>
    <property type="evidence" value="ECO:0007669"/>
    <property type="project" value="UniProtKB-UniRule"/>
</dbReference>
<keyword evidence="13" id="KW-0170">Cobalt</keyword>
<dbReference type="Gene3D" id="3.20.20.70">
    <property type="entry name" value="Aldolase class I"/>
    <property type="match status" value="1"/>
</dbReference>
<dbReference type="InterPro" id="IPR000056">
    <property type="entry name" value="Ribul_P_3_epim-like"/>
</dbReference>
<comment type="cofactor">
    <cofactor evidence="5">
        <name>Fe(2+)</name>
        <dbReference type="ChEBI" id="CHEBI:29033"/>
    </cofactor>
</comment>
<keyword evidence="13" id="KW-0862">Zinc</keyword>
<dbReference type="STRING" id="580340.Tlie_0847"/>
<feature type="binding site" evidence="10 13">
    <location>
        <position position="75"/>
    </location>
    <ligand>
        <name>a divalent metal cation</name>
        <dbReference type="ChEBI" id="CHEBI:60240"/>
    </ligand>
</feature>
<evidence type="ECO:0000256" key="12">
    <source>
        <dbReference type="PIRSR" id="PIRSR001461-1"/>
    </source>
</evidence>
<dbReference type="KEGG" id="tli:Tlie_0847"/>
<dbReference type="GO" id="GO:0046872">
    <property type="term" value="F:metal ion binding"/>
    <property type="evidence" value="ECO:0007669"/>
    <property type="project" value="UniProtKB-UniRule"/>
</dbReference>
<dbReference type="Pfam" id="PF00834">
    <property type="entry name" value="Ribul_P_3_epim"/>
    <property type="match status" value="1"/>
</dbReference>
<feature type="binding site" evidence="10 14">
    <location>
        <begin position="206"/>
        <end position="207"/>
    </location>
    <ligand>
        <name>substrate</name>
    </ligand>
</feature>
<feature type="binding site" evidence="10 13">
    <location>
        <position position="184"/>
    </location>
    <ligand>
        <name>a divalent metal cation</name>
        <dbReference type="ChEBI" id="CHEBI:60240"/>
    </ligand>
</feature>
<comment type="cofactor">
    <cofactor evidence="4">
        <name>Zn(2+)</name>
        <dbReference type="ChEBI" id="CHEBI:29105"/>
    </cofactor>
</comment>
<dbReference type="PIRSF" id="PIRSF001461">
    <property type="entry name" value="RPE"/>
    <property type="match status" value="1"/>
</dbReference>
<accession>G7V9N0</accession>
<dbReference type="FunFam" id="3.20.20.70:FF:000004">
    <property type="entry name" value="Ribulose-phosphate 3-epimerase"/>
    <property type="match status" value="1"/>
</dbReference>
<name>G7V9N0_THELD</name>
<comment type="similarity">
    <text evidence="6 10 11">Belongs to the ribulose-phosphate 3-epimerase family.</text>
</comment>
<dbReference type="HAMAP" id="MF_02227">
    <property type="entry name" value="RPE"/>
    <property type="match status" value="1"/>
</dbReference>
<dbReference type="PROSITE" id="PS01085">
    <property type="entry name" value="RIBUL_P_3_EPIMER_1"/>
    <property type="match status" value="1"/>
</dbReference>
<evidence type="ECO:0000256" key="11">
    <source>
        <dbReference type="PIRNR" id="PIRNR001461"/>
    </source>
</evidence>
<comment type="function">
    <text evidence="10">Catalyzes the reversible epimerization of D-ribulose 5-phosphate to D-xylulose 5-phosphate.</text>
</comment>
<feature type="binding site" evidence="10 14">
    <location>
        <position position="17"/>
    </location>
    <ligand>
        <name>substrate</name>
    </ligand>
</feature>
<keyword evidence="16" id="KW-1185">Reference proteome</keyword>
<evidence type="ECO:0000256" key="13">
    <source>
        <dbReference type="PIRSR" id="PIRSR001461-2"/>
    </source>
</evidence>
<evidence type="ECO:0000256" key="6">
    <source>
        <dbReference type="ARBA" id="ARBA00009541"/>
    </source>
</evidence>
<keyword evidence="13" id="KW-0464">Manganese</keyword>
<sequence length="234" mass="25529">MARSISVSSQEVLIAPSVLSANPLRMAEAVNALSGEYDMLHVDIMDGHFVPNLSYGPDLVRSMREEWPDVLLDTHLMVERPQDFIDVFADAGTDILTVHVETAPHLHRVLEMIRAKGCVPGVSINPGTPVEWLKPVLPIVGLVLVMSVNPGFGGQSFIPEVLEKVKTLKCWKETGPFDYLIEIDGGISTQNVGEVVRAGCDVVVAGSAIFKAQSPYETAREMRRIAAEAKKIGR</sequence>
<keyword evidence="10 11" id="KW-0119">Carbohydrate metabolism</keyword>
<feature type="binding site" evidence="10 13">
    <location>
        <position position="41"/>
    </location>
    <ligand>
        <name>a divalent metal cation</name>
        <dbReference type="ChEBI" id="CHEBI:60240"/>
    </ligand>
</feature>
<dbReference type="EMBL" id="CP003096">
    <property type="protein sequence ID" value="AER66580.1"/>
    <property type="molecule type" value="Genomic_DNA"/>
</dbReference>
<evidence type="ECO:0000313" key="15">
    <source>
        <dbReference type="EMBL" id="AER66580.1"/>
    </source>
</evidence>
<feature type="active site" description="Proton acceptor" evidence="10 12">
    <location>
        <position position="43"/>
    </location>
</feature>
<organism evidence="15 16">
    <name type="scientific">Thermovirga lienii (strain ATCC BAA-1197 / DSM 17291 / Cas60314)</name>
    <dbReference type="NCBI Taxonomy" id="580340"/>
    <lineage>
        <taxon>Bacteria</taxon>
        <taxon>Thermotogati</taxon>
        <taxon>Synergistota</taxon>
        <taxon>Synergistia</taxon>
        <taxon>Synergistales</taxon>
        <taxon>Thermovirgaceae</taxon>
        <taxon>Thermovirga</taxon>
    </lineage>
</organism>